<organism evidence="3 4">
    <name type="scientific">Sporichthya brevicatena</name>
    <dbReference type="NCBI Taxonomy" id="171442"/>
    <lineage>
        <taxon>Bacteria</taxon>
        <taxon>Bacillati</taxon>
        <taxon>Actinomycetota</taxon>
        <taxon>Actinomycetes</taxon>
        <taxon>Sporichthyales</taxon>
        <taxon>Sporichthyaceae</taxon>
        <taxon>Sporichthya</taxon>
    </lineage>
</organism>
<keyword evidence="2" id="KW-0812">Transmembrane</keyword>
<keyword evidence="2" id="KW-0472">Membrane</keyword>
<dbReference type="RefSeq" id="WP_344609250.1">
    <property type="nucleotide sequence ID" value="NZ_BAAAHE010000050.1"/>
</dbReference>
<keyword evidence="4" id="KW-1185">Reference proteome</keyword>
<feature type="transmembrane region" description="Helical" evidence="2">
    <location>
        <begin position="32"/>
        <end position="53"/>
    </location>
</feature>
<feature type="region of interest" description="Disordered" evidence="1">
    <location>
        <begin position="1"/>
        <end position="29"/>
    </location>
</feature>
<accession>A0ABN1HBC4</accession>
<evidence type="ECO:0000256" key="1">
    <source>
        <dbReference type="SAM" id="MobiDB-lite"/>
    </source>
</evidence>
<evidence type="ECO:0000313" key="3">
    <source>
        <dbReference type="EMBL" id="GAA0636544.1"/>
    </source>
</evidence>
<keyword evidence="2" id="KW-1133">Transmembrane helix</keyword>
<gene>
    <name evidence="3" type="ORF">GCM10009547_46040</name>
</gene>
<sequence>MTRPHHRSPYRQTPTPAQGPQRRSRARRATRMTVGVTLLLAVATGVTVGAAAYSRNVATENTGIARTAAEPPAVRDTDVARSSTEARDLAEMGQSREVIPGLAVTIGDLRVFTDPSGLPATTLPLQVLNTGDLTRSFDITIVALSDKGEIITSDVGTAANLRPGQAAELQVLELVGPELAERLQAASFRIDEAYAY</sequence>
<protein>
    <submittedName>
        <fullName evidence="3">Uncharacterized protein</fullName>
    </submittedName>
</protein>
<proteinExistence type="predicted"/>
<evidence type="ECO:0000313" key="4">
    <source>
        <dbReference type="Proteomes" id="UP001500957"/>
    </source>
</evidence>
<comment type="caution">
    <text evidence="3">The sequence shown here is derived from an EMBL/GenBank/DDBJ whole genome shotgun (WGS) entry which is preliminary data.</text>
</comment>
<dbReference type="EMBL" id="BAAAHE010000050">
    <property type="protein sequence ID" value="GAA0636544.1"/>
    <property type="molecule type" value="Genomic_DNA"/>
</dbReference>
<dbReference type="Proteomes" id="UP001500957">
    <property type="component" value="Unassembled WGS sequence"/>
</dbReference>
<name>A0ABN1HBC4_9ACTN</name>
<evidence type="ECO:0000256" key="2">
    <source>
        <dbReference type="SAM" id="Phobius"/>
    </source>
</evidence>
<reference evidence="3 4" key="1">
    <citation type="journal article" date="2019" name="Int. J. Syst. Evol. Microbiol.">
        <title>The Global Catalogue of Microorganisms (GCM) 10K type strain sequencing project: providing services to taxonomists for standard genome sequencing and annotation.</title>
        <authorList>
            <consortium name="The Broad Institute Genomics Platform"/>
            <consortium name="The Broad Institute Genome Sequencing Center for Infectious Disease"/>
            <person name="Wu L."/>
            <person name="Ma J."/>
        </authorList>
    </citation>
    <scope>NUCLEOTIDE SEQUENCE [LARGE SCALE GENOMIC DNA]</scope>
    <source>
        <strain evidence="3 4">JCM 10671</strain>
    </source>
</reference>